<dbReference type="Pfam" id="PF00932">
    <property type="entry name" value="LTD"/>
    <property type="match status" value="2"/>
</dbReference>
<dbReference type="EMBL" id="CP040396">
    <property type="protein sequence ID" value="QCT03368.1"/>
    <property type="molecule type" value="Genomic_DNA"/>
</dbReference>
<dbReference type="InterPro" id="IPR036415">
    <property type="entry name" value="Lamin_tail_dom_sf"/>
</dbReference>
<dbReference type="InterPro" id="IPR001119">
    <property type="entry name" value="SLH_dom"/>
</dbReference>
<organism evidence="5 6">
    <name type="scientific">Paenibacillus algicola</name>
    <dbReference type="NCBI Taxonomy" id="2565926"/>
    <lineage>
        <taxon>Bacteria</taxon>
        <taxon>Bacillati</taxon>
        <taxon>Bacillota</taxon>
        <taxon>Bacilli</taxon>
        <taxon>Bacillales</taxon>
        <taxon>Paenibacillaceae</taxon>
        <taxon>Paenibacillus</taxon>
    </lineage>
</organism>
<dbReference type="PROSITE" id="PS51841">
    <property type="entry name" value="LTD"/>
    <property type="match status" value="2"/>
</dbReference>
<feature type="domain" description="SLH" evidence="3">
    <location>
        <begin position="1766"/>
        <end position="1826"/>
    </location>
</feature>
<proteinExistence type="predicted"/>
<evidence type="ECO:0000313" key="6">
    <source>
        <dbReference type="Proteomes" id="UP000300879"/>
    </source>
</evidence>
<dbReference type="GO" id="GO:0016787">
    <property type="term" value="F:hydrolase activity"/>
    <property type="evidence" value="ECO:0007669"/>
    <property type="project" value="InterPro"/>
</dbReference>
<dbReference type="Gene3D" id="3.60.21.10">
    <property type="match status" value="1"/>
</dbReference>
<dbReference type="SUPFAM" id="SSF56300">
    <property type="entry name" value="Metallo-dependent phosphatases"/>
    <property type="match status" value="1"/>
</dbReference>
<sequence>MKKCKRNNVTTRWSSALLAGTLFMGLAVPPGYGSPAEENLTQGASVESAQSEAVTVQDATYSPDPQDDTDTRPQSPFPELLITEVVPDTANLSGSDAYEFIEIYNNSDQELNWRNYKLLYQSDEWDTLHGNDILIPAGEAIVLWVMNAVNGALTQDDFNQNFGTQLTEDINLFRVSGGGGMSNSAARTLKIVHISGEEVIEASYQNDDQTKPDMGIFYAHPSWDSKDMIMIDGTGTVRATPGQVDSSQTVKPEPPVGPEPPAETFVLNHEAIPSVSRNEDLVFSASISSHQQGGAVPERVNVSLLYRTASQSRFTVAPMNLQDGKYTTTLSADILTESELEYRIVAKSDNHTEQSDHHTIVVTGIPPLDLQQIPPLLVTELVVNSKNVGSSDGYEFIEIYNNTDREQSFENYKLYYRYTDTGPEGDVVWAPDVQDLVIPPQETVVFWIINAANQDSTAADFNAHYGTSLQHNVNLFRVNSAGMANGSRRAIVLKMNTGREVSSAYYDPTLKYEQDESSTETKEDTALLYKYPLDGTSRMIKISAGTVFPTPGAHDPAQVPAQPVHIEDDLNPPTIEDRTNVTEIDQGQGFSIRAWAEDDKQVTSVTLHIRSDKQAAYTSFRLLEDYGDKHYYYEVSPADLIGKSYLEYYFTVSDGYNKPISSSPYQVQITGGEDRSELRLNVHNEQVISGSFILKGTAEQGSPDTVKLSVNNNEITAGLFNALERDAYFAFDAKNVNYYFKNAITMGPEHLKDETILYTFMDPIPSYKTLTFPIEAGRLTEGNDNVIYIRPGSKSGPFDDRIEENKDDFEIRNIRLILANGTVLRDPAFADVEQEIKMGDAAGKYEVLGASFHIPADQFISRAYLWDTTKVPDGVYQVAAETGTYSKSAYVTVDNTAPVIQTGLQEGMLYRGAFSIEAQVTDQYAGVKQVTALLDGEEIQLPYATSSSKLGGGEHELVITALDHADNKAEYSVTFQVPNENPLQPELISPSNGQSLTGTSAELKVNVQDESGDPMKVSFYRGFLHDGTRMQSFNGYQSASVTEPPKQLAPAGEQSLSAADYAAIQYKDGQYLTTDSEEQFPYQRYEVKLDASVQPDDVVDIVWEGKSLPDRKVSLYAWNTAAARWDMLDTVIAGLEDFELNSSVRAGDYNAGGSITVLIQDEIAESWSAPDSSSPVTQDPYDFSFIWMSDTQYYSESYPYIYRSIVQWMAEKKDDLKLKYVIHTGDLVDKAEQEYQWEEADRNMKVLEAAQIPYGVLAGNHDVGHQTGDYAQYKKYFGASRFKDSPVYGGSYDDNMGHYDLVSSNGNDFIIVYMGWGLKEKEIEWMNKVVAQYPERKAILALHEYLLVSGNRAPIADEIFEKVVKPNPNVIATLSGHYHDAELNTEELDDNGDSIPDRKVYQMLADYQGAPEGGLGYIRLMQFDMTNNKLHMKTYSPYLDDYNMYDGIPGKDEFSLDLDLQPRLKRVATDYIGVKVYTNQLIGQTMNVASGDTTAMQWNGLKANEYYQWYVKVEDDFSGAAWSDVWGFALGNPVVSPPTGGGSVEPGTPAAPPAIPQPPVVAVPADGVVEIQGNASGQYQVNENAVKQAAAAAAAAGLKQLRLKLQPAIDPTSSVLPQVQLDVAAMSGAAQSKLSLMVESSDSKITLPAAALDQLSSGGSTSIILKFGAQAVQAGPSLQRDMTSLGMRFDIAVTENDGSASTAVEGFAAPIQVEWKLTKDQLNRLDADYAGIYENVNGQLRYVGGTFAGDMVSFQSERPGQYELLEHRKQFSDMSGSWAEEYVQKLAAKHIIKGIDHERYAPSVSVTRADFAVLAMRSLGEEGTDSPAVLFNDVAEGAYYASEVSKAAALGLIQGYEGSFRPKDSITREEAAVLLQRMLRQLGIPAAGSSSAAAFADADQISPWALRAVTELQELGILNGKGQGVFAPDAPVTRAELAKMIYEVRNQHN</sequence>
<name>A0A4P8XLK4_9BACL</name>
<dbReference type="SUPFAM" id="SSF74853">
    <property type="entry name" value="Lamin A/C globular tail domain"/>
    <property type="match status" value="1"/>
</dbReference>
<feature type="region of interest" description="Disordered" evidence="1">
    <location>
        <begin position="34"/>
        <end position="76"/>
    </location>
</feature>
<evidence type="ECO:0000256" key="2">
    <source>
        <dbReference type="SAM" id="SignalP"/>
    </source>
</evidence>
<feature type="chain" id="PRO_5038391709" evidence="2">
    <location>
        <begin position="20"/>
        <end position="1949"/>
    </location>
</feature>
<evidence type="ECO:0000313" key="5">
    <source>
        <dbReference type="EMBL" id="QCT03368.1"/>
    </source>
</evidence>
<dbReference type="InterPro" id="IPR001322">
    <property type="entry name" value="Lamin_tail_dom"/>
</dbReference>
<dbReference type="PROSITE" id="PS51272">
    <property type="entry name" value="SLH"/>
    <property type="match status" value="3"/>
</dbReference>
<evidence type="ECO:0000256" key="1">
    <source>
        <dbReference type="SAM" id="MobiDB-lite"/>
    </source>
</evidence>
<feature type="region of interest" description="Disordered" evidence="1">
    <location>
        <begin position="239"/>
        <end position="258"/>
    </location>
</feature>
<feature type="domain" description="LTD" evidence="4">
    <location>
        <begin position="364"/>
        <end position="510"/>
    </location>
</feature>
<dbReference type="Pfam" id="PF00395">
    <property type="entry name" value="SLH"/>
    <property type="match status" value="3"/>
</dbReference>
<dbReference type="KEGG" id="palo:E6C60_2656"/>
<protein>
    <submittedName>
        <fullName evidence="5">Metallophosphoesterase</fullName>
    </submittedName>
</protein>
<feature type="signal peptide" evidence="2">
    <location>
        <begin position="1"/>
        <end position="19"/>
    </location>
</feature>
<keyword evidence="2" id="KW-0732">Signal</keyword>
<dbReference type="Pfam" id="PF00149">
    <property type="entry name" value="Metallophos"/>
    <property type="match status" value="1"/>
</dbReference>
<feature type="compositionally biased region" description="Polar residues" evidence="1">
    <location>
        <begin position="39"/>
        <end position="60"/>
    </location>
</feature>
<keyword evidence="6" id="KW-1185">Reference proteome</keyword>
<reference evidence="5 6" key="1">
    <citation type="submission" date="2019-05" db="EMBL/GenBank/DDBJ databases">
        <authorList>
            <person name="Chen C."/>
        </authorList>
    </citation>
    <scope>NUCLEOTIDE SEQUENCE [LARGE SCALE GENOMIC DNA]</scope>
    <source>
        <strain evidence="5 6">HB172198</strain>
    </source>
</reference>
<evidence type="ECO:0000259" key="3">
    <source>
        <dbReference type="PROSITE" id="PS51272"/>
    </source>
</evidence>
<dbReference type="InterPro" id="IPR029052">
    <property type="entry name" value="Metallo-depent_PP-like"/>
</dbReference>
<accession>A0A4P8XLK4</accession>
<dbReference type="PANTHER" id="PTHR43143">
    <property type="entry name" value="METALLOPHOSPHOESTERASE, CALCINEURIN SUPERFAMILY"/>
    <property type="match status" value="1"/>
</dbReference>
<gene>
    <name evidence="5" type="ORF">E6C60_2656</name>
</gene>
<feature type="domain" description="SLH" evidence="3">
    <location>
        <begin position="1827"/>
        <end position="1889"/>
    </location>
</feature>
<dbReference type="InterPro" id="IPR004843">
    <property type="entry name" value="Calcineurin-like_PHP"/>
</dbReference>
<feature type="domain" description="LTD" evidence="4">
    <location>
        <begin position="75"/>
        <end position="206"/>
    </location>
</feature>
<evidence type="ECO:0000259" key="4">
    <source>
        <dbReference type="PROSITE" id="PS51841"/>
    </source>
</evidence>
<dbReference type="InterPro" id="IPR051918">
    <property type="entry name" value="STPP_CPPED1"/>
</dbReference>
<feature type="domain" description="SLH" evidence="3">
    <location>
        <begin position="1892"/>
        <end position="1949"/>
    </location>
</feature>
<dbReference type="PANTHER" id="PTHR43143:SF5">
    <property type="entry name" value="SECRETED PROTEIN"/>
    <property type="match status" value="1"/>
</dbReference>
<dbReference type="Proteomes" id="UP000300879">
    <property type="component" value="Chromosome"/>
</dbReference>
<dbReference type="RefSeq" id="WP_175415292.1">
    <property type="nucleotide sequence ID" value="NZ_CP040396.1"/>
</dbReference>